<evidence type="ECO:0000313" key="6">
    <source>
        <dbReference type="EMBL" id="GJD43817.1"/>
    </source>
</evidence>
<dbReference type="RefSeq" id="WP_238271847.1">
    <property type="nucleotide sequence ID" value="NZ_BPQG01000024.1"/>
</dbReference>
<dbReference type="Gene3D" id="1.10.443.10">
    <property type="entry name" value="Intergrase catalytic core"/>
    <property type="match status" value="1"/>
</dbReference>
<evidence type="ECO:0000256" key="4">
    <source>
        <dbReference type="SAM" id="MobiDB-lite"/>
    </source>
</evidence>
<protein>
    <submittedName>
        <fullName evidence="6">Tyrosine recombinase XerC</fullName>
    </submittedName>
</protein>
<dbReference type="PANTHER" id="PTHR30349:SF94">
    <property type="entry name" value="INTEGRASE_RECOMBINASE HI_1414-RELATED"/>
    <property type="match status" value="1"/>
</dbReference>
<dbReference type="PANTHER" id="PTHR30349">
    <property type="entry name" value="PHAGE INTEGRASE-RELATED"/>
    <property type="match status" value="1"/>
</dbReference>
<dbReference type="SUPFAM" id="SSF56349">
    <property type="entry name" value="DNA breaking-rejoining enzymes"/>
    <property type="match status" value="1"/>
</dbReference>
<name>A0ABQ4QFC1_9HYPH</name>
<dbReference type="CDD" id="cd00796">
    <property type="entry name" value="INT_Rci_Hp1_C"/>
    <property type="match status" value="1"/>
</dbReference>
<evidence type="ECO:0000256" key="2">
    <source>
        <dbReference type="ARBA" id="ARBA00023125"/>
    </source>
</evidence>
<evidence type="ECO:0000256" key="3">
    <source>
        <dbReference type="ARBA" id="ARBA00023172"/>
    </source>
</evidence>
<sequence>MATIRKRGSSWQAQVRRDGSRPTSKSFNLKTDAVRWARDIERDIEQGEHPSNIKILKKLTLSDLLTRYEECITSSKKGANQEHYKLRLIHAHPIAALNLSYITSKSVADYRDSRLQIVQPSTVRRELAVLQHCFEIATKEWGIPLASNPVRNIKLPDVSKARQTRLNIGDEERLNEALRQSRIWYLQPLVKLAIETGMRRGELLSLRWSNVNFLQRTARLEDTKNGHSRTIPLTPTAIKLLQALPKNCDLIIPVSGNAVRLAWERLRARAELPDLRFHDLRHEAISRMTEMGLTVPEVAMISGHRDYKMLARYTHIRPENVAKKLADIHERQVASTTTEPS</sequence>
<gene>
    <name evidence="6" type="primary">xerC_3</name>
    <name evidence="6" type="ORF">AFCDBAGC_1675</name>
</gene>
<dbReference type="InterPro" id="IPR002104">
    <property type="entry name" value="Integrase_catalytic"/>
</dbReference>
<evidence type="ECO:0000313" key="7">
    <source>
        <dbReference type="Proteomes" id="UP001055117"/>
    </source>
</evidence>
<keyword evidence="1" id="KW-0229">DNA integration</keyword>
<accession>A0ABQ4QFC1</accession>
<dbReference type="Proteomes" id="UP001055117">
    <property type="component" value="Unassembled WGS sequence"/>
</dbReference>
<proteinExistence type="predicted"/>
<dbReference type="EMBL" id="BPQG01000024">
    <property type="protein sequence ID" value="GJD43817.1"/>
    <property type="molecule type" value="Genomic_DNA"/>
</dbReference>
<feature type="domain" description="Tyr recombinase" evidence="5">
    <location>
        <begin position="161"/>
        <end position="326"/>
    </location>
</feature>
<dbReference type="Pfam" id="PF00589">
    <property type="entry name" value="Phage_integrase"/>
    <property type="match status" value="1"/>
</dbReference>
<dbReference type="InterPro" id="IPR013762">
    <property type="entry name" value="Integrase-like_cat_sf"/>
</dbReference>
<dbReference type="InterPro" id="IPR050090">
    <property type="entry name" value="Tyrosine_recombinase_XerCD"/>
</dbReference>
<dbReference type="PROSITE" id="PS51898">
    <property type="entry name" value="TYR_RECOMBINASE"/>
    <property type="match status" value="1"/>
</dbReference>
<evidence type="ECO:0000259" key="5">
    <source>
        <dbReference type="PROSITE" id="PS51898"/>
    </source>
</evidence>
<reference evidence="6 7" key="1">
    <citation type="journal article" date="2021" name="Front. Microbiol.">
        <title>Comprehensive Comparative Genomics and Phenotyping of Methylobacterium Species.</title>
        <authorList>
            <person name="Alessa O."/>
            <person name="Ogura Y."/>
            <person name="Fujitani Y."/>
            <person name="Takami H."/>
            <person name="Hayashi T."/>
            <person name="Sahin N."/>
            <person name="Tani A."/>
        </authorList>
    </citation>
    <scope>NUCLEOTIDE SEQUENCE [LARGE SCALE GENOMIC DNA]</scope>
    <source>
        <strain evidence="6 7">DSM 23679</strain>
    </source>
</reference>
<keyword evidence="7" id="KW-1185">Reference proteome</keyword>
<dbReference type="Gene3D" id="1.10.150.130">
    <property type="match status" value="1"/>
</dbReference>
<comment type="caution">
    <text evidence="6">The sequence shown here is derived from an EMBL/GenBank/DDBJ whole genome shotgun (WGS) entry which is preliminary data.</text>
</comment>
<evidence type="ECO:0000256" key="1">
    <source>
        <dbReference type="ARBA" id="ARBA00022908"/>
    </source>
</evidence>
<dbReference type="InterPro" id="IPR011010">
    <property type="entry name" value="DNA_brk_join_enz"/>
</dbReference>
<dbReference type="InterPro" id="IPR010998">
    <property type="entry name" value="Integrase_recombinase_N"/>
</dbReference>
<organism evidence="6 7">
    <name type="scientific">Methylobacterium cerastii</name>
    <dbReference type="NCBI Taxonomy" id="932741"/>
    <lineage>
        <taxon>Bacteria</taxon>
        <taxon>Pseudomonadati</taxon>
        <taxon>Pseudomonadota</taxon>
        <taxon>Alphaproteobacteria</taxon>
        <taxon>Hyphomicrobiales</taxon>
        <taxon>Methylobacteriaceae</taxon>
        <taxon>Methylobacterium</taxon>
    </lineage>
</organism>
<keyword evidence="2" id="KW-0238">DNA-binding</keyword>
<feature type="region of interest" description="Disordered" evidence="4">
    <location>
        <begin position="1"/>
        <end position="25"/>
    </location>
</feature>
<keyword evidence="3" id="KW-0233">DNA recombination</keyword>